<dbReference type="AlphaFoldDB" id="A0AAJ1A503"/>
<name>A0AAJ1A503_RHILE</name>
<dbReference type="Proteomes" id="UP000825699">
    <property type="component" value="Unassembled WGS sequence"/>
</dbReference>
<dbReference type="EMBL" id="JAAXEP010000002">
    <property type="protein sequence ID" value="MBY5627449.1"/>
    <property type="molecule type" value="Genomic_DNA"/>
</dbReference>
<dbReference type="RefSeq" id="WP_222258978.1">
    <property type="nucleotide sequence ID" value="NZ_JAAXEB010000001.1"/>
</dbReference>
<evidence type="ECO:0000313" key="2">
    <source>
        <dbReference type="Proteomes" id="UP000825699"/>
    </source>
</evidence>
<comment type="caution">
    <text evidence="1">The sequence shown here is derived from an EMBL/GenBank/DDBJ whole genome shotgun (WGS) entry which is preliminary data.</text>
</comment>
<accession>A0AAJ1A503</accession>
<organism evidence="1 2">
    <name type="scientific">Rhizobium leguminosarum</name>
    <dbReference type="NCBI Taxonomy" id="384"/>
    <lineage>
        <taxon>Bacteria</taxon>
        <taxon>Pseudomonadati</taxon>
        <taxon>Pseudomonadota</taxon>
        <taxon>Alphaproteobacteria</taxon>
        <taxon>Hyphomicrobiales</taxon>
        <taxon>Rhizobiaceae</taxon>
        <taxon>Rhizobium/Agrobacterium group</taxon>
        <taxon>Rhizobium</taxon>
    </lineage>
</organism>
<gene>
    <name evidence="1" type="ORF">HFO42_04780</name>
</gene>
<reference evidence="1" key="1">
    <citation type="submission" date="2020-04" db="EMBL/GenBank/DDBJ databases">
        <title>Global-level population genomics supports evidence of horizontal gene transfer on evolution of Rhizobia in Lentils.</title>
        <authorList>
            <person name="Gai Y."/>
            <person name="Cook D."/>
            <person name="Riely B."/>
        </authorList>
    </citation>
    <scope>NUCLEOTIDE SEQUENCE</scope>
    <source>
        <strain evidence="1">Derici101B</strain>
    </source>
</reference>
<evidence type="ECO:0000313" key="1">
    <source>
        <dbReference type="EMBL" id="MBY5627449.1"/>
    </source>
</evidence>
<proteinExistence type="predicted"/>
<protein>
    <submittedName>
        <fullName evidence="1">Uncharacterized protein</fullName>
    </submittedName>
</protein>
<sequence>MEISFKIHSPWSIGRKAAETGQVNNFSSRSGILDPHSFVMIGRMGRTPQHEDEAGQFLREVQDIKGTVVPSNTELGIEAMTNAM</sequence>